<evidence type="ECO:0000259" key="1">
    <source>
        <dbReference type="Pfam" id="PF03364"/>
    </source>
</evidence>
<reference evidence="2 3" key="1">
    <citation type="submission" date="2019-07" db="EMBL/GenBank/DDBJ databases">
        <title>Lentzea xizangensis sp. nov., isolated from Qinghai-Tibetan Plateau Soils.</title>
        <authorList>
            <person name="Huang J."/>
        </authorList>
    </citation>
    <scope>NUCLEOTIDE SEQUENCE [LARGE SCALE GENOMIC DNA]</scope>
    <source>
        <strain evidence="2 3">FXJ1.1311</strain>
    </source>
</reference>
<dbReference type="AlphaFoldDB" id="A0A563ESL4"/>
<keyword evidence="3" id="KW-1185">Reference proteome</keyword>
<sequence length="153" mass="17752">MIGHTDNEILIDAPMDLVWDMTNDVENWPRLFSEYASAEIIENTGHTVRFRLSLHPDENGKVWSWVSERTPDPVRRTVDAHRVETGVFQYMVIHWEYEQKPGGVLMRWVQDFKMKPDAPIDDAAMTDRLNRNTRVQMELIKGKLESAAAAVTR</sequence>
<name>A0A563ESL4_9PSEU</name>
<gene>
    <name evidence="2" type="ORF">FKR81_19630</name>
</gene>
<evidence type="ECO:0000313" key="2">
    <source>
        <dbReference type="EMBL" id="TWP50592.1"/>
    </source>
</evidence>
<feature type="domain" description="Coenzyme Q-binding protein COQ10 START" evidence="1">
    <location>
        <begin position="11"/>
        <end position="133"/>
    </location>
</feature>
<dbReference type="SUPFAM" id="SSF55961">
    <property type="entry name" value="Bet v1-like"/>
    <property type="match status" value="1"/>
</dbReference>
<dbReference type="RefSeq" id="WP_146353555.1">
    <property type="nucleotide sequence ID" value="NZ_VOBR01000012.1"/>
</dbReference>
<organism evidence="2 3">
    <name type="scientific">Lentzea tibetensis</name>
    <dbReference type="NCBI Taxonomy" id="2591470"/>
    <lineage>
        <taxon>Bacteria</taxon>
        <taxon>Bacillati</taxon>
        <taxon>Actinomycetota</taxon>
        <taxon>Actinomycetes</taxon>
        <taxon>Pseudonocardiales</taxon>
        <taxon>Pseudonocardiaceae</taxon>
        <taxon>Lentzea</taxon>
    </lineage>
</organism>
<dbReference type="OrthoDB" id="156693at2"/>
<evidence type="ECO:0000313" key="3">
    <source>
        <dbReference type="Proteomes" id="UP000316639"/>
    </source>
</evidence>
<proteinExistence type="predicted"/>
<dbReference type="InterPro" id="IPR023393">
    <property type="entry name" value="START-like_dom_sf"/>
</dbReference>
<dbReference type="InterPro" id="IPR005031">
    <property type="entry name" value="COQ10_START"/>
</dbReference>
<comment type="caution">
    <text evidence="2">The sequence shown here is derived from an EMBL/GenBank/DDBJ whole genome shotgun (WGS) entry which is preliminary data.</text>
</comment>
<dbReference type="Gene3D" id="3.30.530.20">
    <property type="match status" value="1"/>
</dbReference>
<dbReference type="CDD" id="cd08860">
    <property type="entry name" value="TcmN_ARO-CYC_like"/>
    <property type="match status" value="1"/>
</dbReference>
<dbReference type="Pfam" id="PF03364">
    <property type="entry name" value="Polyketide_cyc"/>
    <property type="match status" value="1"/>
</dbReference>
<dbReference type="Proteomes" id="UP000316639">
    <property type="component" value="Unassembled WGS sequence"/>
</dbReference>
<accession>A0A563ESL4</accession>
<dbReference type="EMBL" id="VOBR01000012">
    <property type="protein sequence ID" value="TWP50592.1"/>
    <property type="molecule type" value="Genomic_DNA"/>
</dbReference>
<protein>
    <submittedName>
        <fullName evidence="2">Polyketide cyclase</fullName>
    </submittedName>
</protein>